<dbReference type="InterPro" id="IPR056774">
    <property type="entry name" value="FdhE_N"/>
</dbReference>
<dbReference type="PANTHER" id="PTHR37689:SF1">
    <property type="entry name" value="PROTEIN FDHE"/>
    <property type="match status" value="1"/>
</dbReference>
<organism evidence="5 6">
    <name type="scientific">Neisseria oralis</name>
    <dbReference type="NCBI Taxonomy" id="1107316"/>
    <lineage>
        <taxon>Bacteria</taxon>
        <taxon>Pseudomonadati</taxon>
        <taxon>Pseudomonadota</taxon>
        <taxon>Betaproteobacteria</taxon>
        <taxon>Neisseriales</taxon>
        <taxon>Neisseriaceae</taxon>
        <taxon>Neisseria</taxon>
    </lineage>
</organism>
<dbReference type="InterPro" id="IPR006452">
    <property type="entry name" value="Formate_DH_accessory"/>
</dbReference>
<dbReference type="InterPro" id="IPR056797">
    <property type="entry name" value="FdhE_central"/>
</dbReference>
<dbReference type="Pfam" id="PF04216">
    <property type="entry name" value="FdhE_N"/>
    <property type="match status" value="1"/>
</dbReference>
<sequence>MNTRSARPDGKIQKGLFHTPFWLAPEKDIFAIRAVRFKELAQEDGSGWSGYLSLLSVICEAQQAAFNRHTFPLPPLYRGQTVLPAAAQGEVSDGFLTVFTDLLNATDGQTNAAVAAETAKLKALTAAEAAVLARRILTQQTEPSDRAAEIWVQAALQVVWTAWAAQLSEDDVPTAENSDRIFCPCCGTEAVGSVILIRSDLTGFRYMHCPLCNSRWNALRAKCPTCGDAGGMRLQQVEEKSVPHLAPAYSAAHAESCESCHTYRKLYRQDKQQYADPVADDLATLGLDIAVGEAGYERGGANPFLLIDDGSCVQI</sequence>
<keyword evidence="6" id="KW-1185">Reference proteome</keyword>
<dbReference type="Pfam" id="PF24859">
    <property type="entry name" value="FdhE_central"/>
    <property type="match status" value="1"/>
</dbReference>
<dbReference type="RefSeq" id="WP_377079928.1">
    <property type="nucleotide sequence ID" value="NZ_JBJGEB010000002.1"/>
</dbReference>
<dbReference type="CDD" id="cd16341">
    <property type="entry name" value="FdhE"/>
    <property type="match status" value="1"/>
</dbReference>
<keyword evidence="1" id="KW-0963">Cytoplasm</keyword>
<evidence type="ECO:0000313" key="5">
    <source>
        <dbReference type="EMBL" id="MFK7641335.1"/>
    </source>
</evidence>
<accession>A0ABW8Q2L8</accession>
<feature type="domain" description="FdhE N-terminal" evidence="2">
    <location>
        <begin position="20"/>
        <end position="173"/>
    </location>
</feature>
<evidence type="ECO:0000256" key="1">
    <source>
        <dbReference type="ARBA" id="ARBA00022490"/>
    </source>
</evidence>
<dbReference type="InterPro" id="IPR024064">
    <property type="entry name" value="FdhE-like_sf"/>
</dbReference>
<dbReference type="Gene3D" id="3.90.1670.10">
    <property type="entry name" value="FdhE-like domain"/>
    <property type="match status" value="1"/>
</dbReference>
<evidence type="ECO:0000259" key="2">
    <source>
        <dbReference type="Pfam" id="PF04216"/>
    </source>
</evidence>
<dbReference type="Proteomes" id="UP001621964">
    <property type="component" value="Unassembled WGS sequence"/>
</dbReference>
<evidence type="ECO:0000259" key="4">
    <source>
        <dbReference type="Pfam" id="PF24860"/>
    </source>
</evidence>
<reference evidence="5 6" key="1">
    <citation type="submission" date="2024-11" db="EMBL/GenBank/DDBJ databases">
        <authorList>
            <person name="Mikucki A.G."/>
            <person name="Kahler C.M."/>
        </authorList>
    </citation>
    <scope>NUCLEOTIDE SEQUENCE [LARGE SCALE GENOMIC DNA]</scope>
    <source>
        <strain evidence="5 6">EXNM717</strain>
    </source>
</reference>
<gene>
    <name evidence="5" type="ORF">ACI43T_02315</name>
</gene>
<evidence type="ECO:0000313" key="6">
    <source>
        <dbReference type="Proteomes" id="UP001621964"/>
    </source>
</evidence>
<comment type="caution">
    <text evidence="5">The sequence shown here is derived from an EMBL/GenBank/DDBJ whole genome shotgun (WGS) entry which is preliminary data.</text>
</comment>
<protein>
    <submittedName>
        <fullName evidence="5">Formate dehydrogenase accessory protein FdhE</fullName>
    </submittedName>
</protein>
<proteinExistence type="predicted"/>
<dbReference type="InterPro" id="IPR056796">
    <property type="entry name" value="FdhE_C"/>
</dbReference>
<name>A0ABW8Q2L8_9NEIS</name>
<dbReference type="SUPFAM" id="SSF144020">
    <property type="entry name" value="FdhE-like"/>
    <property type="match status" value="1"/>
</dbReference>
<evidence type="ECO:0000259" key="3">
    <source>
        <dbReference type="Pfam" id="PF24859"/>
    </source>
</evidence>
<dbReference type="EMBL" id="JBJGEB010000002">
    <property type="protein sequence ID" value="MFK7641335.1"/>
    <property type="molecule type" value="Genomic_DNA"/>
</dbReference>
<feature type="domain" description="FdhE C-terminal" evidence="4">
    <location>
        <begin position="222"/>
        <end position="305"/>
    </location>
</feature>
<dbReference type="PANTHER" id="PTHR37689">
    <property type="entry name" value="PROTEIN FDHE"/>
    <property type="match status" value="1"/>
</dbReference>
<feature type="domain" description="FdhE central" evidence="3">
    <location>
        <begin position="182"/>
        <end position="220"/>
    </location>
</feature>
<dbReference type="Pfam" id="PF24860">
    <property type="entry name" value="FdhE_C"/>
    <property type="match status" value="1"/>
</dbReference>